<dbReference type="InterPro" id="IPR006973">
    <property type="entry name" value="Cwf_Cwc_15"/>
</dbReference>
<feature type="compositionally biased region" description="Basic and acidic residues" evidence="5">
    <location>
        <begin position="123"/>
        <end position="136"/>
    </location>
</feature>
<evidence type="ECO:0000256" key="5">
    <source>
        <dbReference type="SAM" id="MobiDB-lite"/>
    </source>
</evidence>
<dbReference type="GO" id="GO:0071013">
    <property type="term" value="C:catalytic step 2 spliceosome"/>
    <property type="evidence" value="ECO:0007669"/>
    <property type="project" value="TreeGrafter"/>
</dbReference>
<dbReference type="PANTHER" id="PTHR12718:SF2">
    <property type="entry name" value="SPLICEOSOME-ASSOCIATED PROTEIN CWC15 HOMOLOG"/>
    <property type="match status" value="1"/>
</dbReference>
<feature type="coiled-coil region" evidence="4">
    <location>
        <begin position="168"/>
        <end position="211"/>
    </location>
</feature>
<proteinExistence type="inferred from homology"/>
<name>A0A4S8JR74_MUSBA</name>
<dbReference type="Pfam" id="PF04889">
    <property type="entry name" value="Cwf_Cwc_15"/>
    <property type="match status" value="2"/>
</dbReference>
<dbReference type="EMBL" id="PYDT01000004">
    <property type="protein sequence ID" value="THU64561.1"/>
    <property type="molecule type" value="Genomic_DNA"/>
</dbReference>
<dbReference type="STRING" id="52838.A0A4S8JR74"/>
<keyword evidence="4" id="KW-0175">Coiled coil</keyword>
<dbReference type="GO" id="GO:0045292">
    <property type="term" value="P:mRNA cis splicing, via spliceosome"/>
    <property type="evidence" value="ECO:0007669"/>
    <property type="project" value="TreeGrafter"/>
</dbReference>
<keyword evidence="3" id="KW-0508">mRNA splicing</keyword>
<organism evidence="6 7">
    <name type="scientific">Musa balbisiana</name>
    <name type="common">Banana</name>
    <dbReference type="NCBI Taxonomy" id="52838"/>
    <lineage>
        <taxon>Eukaryota</taxon>
        <taxon>Viridiplantae</taxon>
        <taxon>Streptophyta</taxon>
        <taxon>Embryophyta</taxon>
        <taxon>Tracheophyta</taxon>
        <taxon>Spermatophyta</taxon>
        <taxon>Magnoliopsida</taxon>
        <taxon>Liliopsida</taxon>
        <taxon>Zingiberales</taxon>
        <taxon>Musaceae</taxon>
        <taxon>Musa</taxon>
    </lineage>
</organism>
<feature type="region of interest" description="Disordered" evidence="5">
    <location>
        <begin position="1"/>
        <end position="136"/>
    </location>
</feature>
<keyword evidence="7" id="KW-1185">Reference proteome</keyword>
<feature type="compositionally biased region" description="Low complexity" evidence="5">
    <location>
        <begin position="1"/>
        <end position="14"/>
    </location>
</feature>
<gene>
    <name evidence="6" type="ORF">C4D60_Mb01t27750</name>
</gene>
<evidence type="ECO:0000256" key="1">
    <source>
        <dbReference type="ARBA" id="ARBA00006644"/>
    </source>
</evidence>
<dbReference type="PANTHER" id="PTHR12718">
    <property type="entry name" value="CELL CYCLE CONTROL PROTEIN CWF15"/>
    <property type="match status" value="1"/>
</dbReference>
<dbReference type="GO" id="GO:0003723">
    <property type="term" value="F:RNA binding"/>
    <property type="evidence" value="ECO:0007669"/>
    <property type="project" value="TreeGrafter"/>
</dbReference>
<evidence type="ECO:0000313" key="7">
    <source>
        <dbReference type="Proteomes" id="UP000317650"/>
    </source>
</evidence>
<dbReference type="AlphaFoldDB" id="A0A4S8JR74"/>
<sequence>MSPSVPSLLVSLPPCINPARPTRATAKGGNEQGGARIFGPSQKYYSRGLASHTALKPREEGQGTQDELPKKNLRKELEERERRHSASKAREEGQGTQDELPKKNLRKELEERERRHSASKARSYAEDRDRRKGGQEQGEKLKIELFRVIMMLMILMQKSKMMQRVMAMMMMTRMIKALLAELERIKKEQAKEKLNKERRQQAEALKDKEAELMRGNPLININNSSSFSVKRWDDDVVFKNKTHGETKTP</sequence>
<accession>A0A4S8JR74</accession>
<evidence type="ECO:0000256" key="3">
    <source>
        <dbReference type="ARBA" id="ARBA00023187"/>
    </source>
</evidence>
<dbReference type="Proteomes" id="UP000317650">
    <property type="component" value="Chromosome 1"/>
</dbReference>
<comment type="caution">
    <text evidence="6">The sequence shown here is derived from an EMBL/GenBank/DDBJ whole genome shotgun (WGS) entry which is preliminary data.</text>
</comment>
<reference evidence="6 7" key="1">
    <citation type="journal article" date="2019" name="Nat. Plants">
        <title>Genome sequencing of Musa balbisiana reveals subgenome evolution and function divergence in polyploid bananas.</title>
        <authorList>
            <person name="Yao X."/>
        </authorList>
    </citation>
    <scope>NUCLEOTIDE SEQUENCE [LARGE SCALE GENOMIC DNA]</scope>
    <source>
        <strain evidence="7">cv. DH-PKW</strain>
        <tissue evidence="6">Leaves</tissue>
    </source>
</reference>
<evidence type="ECO:0000313" key="6">
    <source>
        <dbReference type="EMBL" id="THU64561.1"/>
    </source>
</evidence>
<evidence type="ECO:0000256" key="2">
    <source>
        <dbReference type="ARBA" id="ARBA00022664"/>
    </source>
</evidence>
<keyword evidence="2" id="KW-0507">mRNA processing</keyword>
<protein>
    <submittedName>
        <fullName evidence="6">Uncharacterized protein</fullName>
    </submittedName>
</protein>
<feature type="compositionally biased region" description="Basic and acidic residues" evidence="5">
    <location>
        <begin position="56"/>
        <end position="116"/>
    </location>
</feature>
<evidence type="ECO:0000256" key="4">
    <source>
        <dbReference type="SAM" id="Coils"/>
    </source>
</evidence>
<comment type="similarity">
    <text evidence="1">Belongs to the CWC15 family.</text>
</comment>